<dbReference type="GO" id="GO:0008168">
    <property type="term" value="F:methyltransferase activity"/>
    <property type="evidence" value="ECO:0007669"/>
    <property type="project" value="UniProtKB-KW"/>
</dbReference>
<dbReference type="PANTHER" id="PTHR47354:SF1">
    <property type="entry name" value="CARNITINE MONOOXYGENASE REDUCTASE SUBUNIT"/>
    <property type="match status" value="1"/>
</dbReference>
<dbReference type="CDD" id="cd00207">
    <property type="entry name" value="fer2"/>
    <property type="match status" value="1"/>
</dbReference>
<dbReference type="PRINTS" id="PR00409">
    <property type="entry name" value="PHDIOXRDTASE"/>
</dbReference>
<dbReference type="Pfam" id="PF00111">
    <property type="entry name" value="Fer2"/>
    <property type="match status" value="1"/>
</dbReference>
<dbReference type="GO" id="GO:0051537">
    <property type="term" value="F:2 iron, 2 sulfur cluster binding"/>
    <property type="evidence" value="ECO:0007669"/>
    <property type="project" value="UniProtKB-KW"/>
</dbReference>
<dbReference type="PROSITE" id="PS51384">
    <property type="entry name" value="FAD_FR"/>
    <property type="match status" value="1"/>
</dbReference>
<dbReference type="GO" id="GO:0046872">
    <property type="term" value="F:metal ion binding"/>
    <property type="evidence" value="ECO:0007669"/>
    <property type="project" value="UniProtKB-KW"/>
</dbReference>
<reference evidence="10 11" key="1">
    <citation type="submission" date="2019-03" db="EMBL/GenBank/DDBJ databases">
        <title>Genomic Encyclopedia of Type Strains, Phase IV (KMG-IV): sequencing the most valuable type-strain genomes for metagenomic binning, comparative biology and taxonomic classification.</title>
        <authorList>
            <person name="Goeker M."/>
        </authorList>
    </citation>
    <scope>NUCLEOTIDE SEQUENCE [LARGE SCALE GENOMIC DNA]</scope>
    <source>
        <strain evidence="10 11">DSM 6770</strain>
    </source>
</reference>
<dbReference type="Gene3D" id="3.10.20.30">
    <property type="match status" value="1"/>
</dbReference>
<dbReference type="PROSITE" id="PS00197">
    <property type="entry name" value="2FE2S_FER_1"/>
    <property type="match status" value="1"/>
</dbReference>
<dbReference type="CDD" id="cd06185">
    <property type="entry name" value="PDR_like"/>
    <property type="match status" value="1"/>
</dbReference>
<dbReference type="OrthoDB" id="4258484at2"/>
<gene>
    <name evidence="10" type="ORF">C8E00_10482</name>
</gene>
<keyword evidence="2" id="KW-0001">2Fe-2S</keyword>
<keyword evidence="10" id="KW-0489">Methyltransferase</keyword>
<dbReference type="RefSeq" id="WP_133697314.1">
    <property type="nucleotide sequence ID" value="NZ_SOBR01000004.1"/>
</dbReference>
<dbReference type="InterPro" id="IPR006058">
    <property type="entry name" value="2Fe2S_fd_BS"/>
</dbReference>
<evidence type="ECO:0000256" key="1">
    <source>
        <dbReference type="ARBA" id="ARBA00022630"/>
    </source>
</evidence>
<keyword evidence="10" id="KW-0808">Transferase</keyword>
<name>A0A4R7NMU0_9GAMM</name>
<protein>
    <submittedName>
        <fullName evidence="10">Vanillate demethylase subunit B</fullName>
    </submittedName>
</protein>
<evidence type="ECO:0000256" key="6">
    <source>
        <dbReference type="ARBA" id="ARBA00023014"/>
    </source>
</evidence>
<keyword evidence="7" id="KW-0472">Membrane</keyword>
<feature type="domain" description="2Fe-2S ferredoxin-type" evidence="8">
    <location>
        <begin position="236"/>
        <end position="324"/>
    </location>
</feature>
<keyword evidence="6" id="KW-0411">Iron-sulfur</keyword>
<keyword evidence="5" id="KW-0408">Iron</keyword>
<keyword evidence="1" id="KW-0285">Flavoprotein</keyword>
<dbReference type="InterPro" id="IPR017927">
    <property type="entry name" value="FAD-bd_FR_type"/>
</dbReference>
<evidence type="ECO:0000256" key="4">
    <source>
        <dbReference type="ARBA" id="ARBA00023002"/>
    </source>
</evidence>
<dbReference type="GO" id="GO:0032259">
    <property type="term" value="P:methylation"/>
    <property type="evidence" value="ECO:0007669"/>
    <property type="project" value="UniProtKB-KW"/>
</dbReference>
<comment type="caution">
    <text evidence="10">The sequence shown here is derived from an EMBL/GenBank/DDBJ whole genome shotgun (WGS) entry which is preliminary data.</text>
</comment>
<keyword evidence="4" id="KW-0560">Oxidoreductase</keyword>
<keyword evidence="11" id="KW-1185">Reference proteome</keyword>
<dbReference type="InterPro" id="IPR017938">
    <property type="entry name" value="Riboflavin_synthase-like_b-brl"/>
</dbReference>
<evidence type="ECO:0000256" key="3">
    <source>
        <dbReference type="ARBA" id="ARBA00022723"/>
    </source>
</evidence>
<dbReference type="Gene3D" id="3.40.50.80">
    <property type="entry name" value="Nucleotide-binding domain of ferredoxin-NADP reductase (FNR) module"/>
    <property type="match status" value="1"/>
</dbReference>
<dbReference type="InterPro" id="IPR036010">
    <property type="entry name" value="2Fe-2S_ferredoxin-like_sf"/>
</dbReference>
<evidence type="ECO:0000256" key="7">
    <source>
        <dbReference type="SAM" id="Phobius"/>
    </source>
</evidence>
<dbReference type="InterPro" id="IPR001433">
    <property type="entry name" value="OxRdtase_FAD/NAD-bd"/>
</dbReference>
<dbReference type="InterPro" id="IPR012675">
    <property type="entry name" value="Beta-grasp_dom_sf"/>
</dbReference>
<dbReference type="Gene3D" id="2.40.30.10">
    <property type="entry name" value="Translation factors"/>
    <property type="match status" value="1"/>
</dbReference>
<proteinExistence type="predicted"/>
<keyword evidence="7" id="KW-0812">Transmembrane</keyword>
<dbReference type="SUPFAM" id="SSF63380">
    <property type="entry name" value="Riboflavin synthase domain-like"/>
    <property type="match status" value="1"/>
</dbReference>
<feature type="transmembrane region" description="Helical" evidence="7">
    <location>
        <begin position="117"/>
        <end position="137"/>
    </location>
</feature>
<dbReference type="AlphaFoldDB" id="A0A4R7NMU0"/>
<evidence type="ECO:0000256" key="5">
    <source>
        <dbReference type="ARBA" id="ARBA00023004"/>
    </source>
</evidence>
<dbReference type="SUPFAM" id="SSF52343">
    <property type="entry name" value="Ferredoxin reductase-like, C-terminal NADP-linked domain"/>
    <property type="match status" value="1"/>
</dbReference>
<dbReference type="Proteomes" id="UP000295380">
    <property type="component" value="Unassembled WGS sequence"/>
</dbReference>
<evidence type="ECO:0000259" key="8">
    <source>
        <dbReference type="PROSITE" id="PS51085"/>
    </source>
</evidence>
<dbReference type="InterPro" id="IPR001041">
    <property type="entry name" value="2Fe-2S_ferredoxin-type"/>
</dbReference>
<dbReference type="PROSITE" id="PS51085">
    <property type="entry name" value="2FE2S_FER_2"/>
    <property type="match status" value="1"/>
</dbReference>
<dbReference type="Pfam" id="PF00175">
    <property type="entry name" value="NAD_binding_1"/>
    <property type="match status" value="1"/>
</dbReference>
<evidence type="ECO:0000313" key="10">
    <source>
        <dbReference type="EMBL" id="TDU21902.1"/>
    </source>
</evidence>
<organism evidence="10 11">
    <name type="scientific">Chromohalobacter marismortui</name>
    <dbReference type="NCBI Taxonomy" id="42055"/>
    <lineage>
        <taxon>Bacteria</taxon>
        <taxon>Pseudomonadati</taxon>
        <taxon>Pseudomonadota</taxon>
        <taxon>Gammaproteobacteria</taxon>
        <taxon>Oceanospirillales</taxon>
        <taxon>Halomonadaceae</taxon>
        <taxon>Chromohalobacter</taxon>
    </lineage>
</organism>
<dbReference type="InterPro" id="IPR050415">
    <property type="entry name" value="MRET"/>
</dbReference>
<dbReference type="InterPro" id="IPR039261">
    <property type="entry name" value="FNR_nucleotide-bd"/>
</dbReference>
<evidence type="ECO:0000256" key="2">
    <source>
        <dbReference type="ARBA" id="ARBA00022714"/>
    </source>
</evidence>
<sequence>MPDKYKPAVVLKRRELTDHISEITLGLADDSPLPASRAGAHVELRFGGNDGRFLRHYSLIGPLDLTSTHEPFWRIAVQRENRRRGSDYIHRHFRAGTNVLISPALSPFRLTSDDGPALLIAGGIGITAILPMLRSCVMRRRDVHMLYVGRSREAMAYVEEAEALGGDAVTVHDATALGGRPDLDALLAQQPTNTTAYVCGPPALIDGTRQAAQRLGWAPERVRHEIFNAAHKAEDHAVTVQTRSGTQIPVSPGHTLLEALEAAGAETFSDCRRGECGLCITPVSSVDTDIDHRDRFLTPDQKRSNRQIALCCSRPRSGSIALDI</sequence>
<keyword evidence="7" id="KW-1133">Transmembrane helix</keyword>
<evidence type="ECO:0000313" key="11">
    <source>
        <dbReference type="Proteomes" id="UP000295380"/>
    </source>
</evidence>
<dbReference type="PANTHER" id="PTHR47354">
    <property type="entry name" value="NADH OXIDOREDUCTASE HCR"/>
    <property type="match status" value="1"/>
</dbReference>
<dbReference type="EMBL" id="SOBR01000004">
    <property type="protein sequence ID" value="TDU21902.1"/>
    <property type="molecule type" value="Genomic_DNA"/>
</dbReference>
<accession>A0A4R7NMU0</accession>
<feature type="domain" description="FAD-binding FR-type" evidence="9">
    <location>
        <begin position="3"/>
        <end position="111"/>
    </location>
</feature>
<keyword evidence="3" id="KW-0479">Metal-binding</keyword>
<evidence type="ECO:0000259" key="9">
    <source>
        <dbReference type="PROSITE" id="PS51384"/>
    </source>
</evidence>
<dbReference type="GO" id="GO:0016491">
    <property type="term" value="F:oxidoreductase activity"/>
    <property type="evidence" value="ECO:0007669"/>
    <property type="project" value="UniProtKB-KW"/>
</dbReference>
<dbReference type="SUPFAM" id="SSF54292">
    <property type="entry name" value="2Fe-2S ferredoxin-like"/>
    <property type="match status" value="1"/>
</dbReference>